<evidence type="ECO:0000256" key="6">
    <source>
        <dbReference type="ARBA" id="ARBA00023102"/>
    </source>
</evidence>
<evidence type="ECO:0000256" key="3">
    <source>
        <dbReference type="ARBA" id="ARBA00013085"/>
    </source>
</evidence>
<evidence type="ECO:0000313" key="11">
    <source>
        <dbReference type="Proteomes" id="UP000500961"/>
    </source>
</evidence>
<dbReference type="InterPro" id="IPR010140">
    <property type="entry name" value="Histidinol_P_phosphatase_HisJ"/>
</dbReference>
<evidence type="ECO:0000259" key="9">
    <source>
        <dbReference type="Pfam" id="PF02811"/>
    </source>
</evidence>
<evidence type="ECO:0000256" key="1">
    <source>
        <dbReference type="ARBA" id="ARBA00004970"/>
    </source>
</evidence>
<dbReference type="InterPro" id="IPR004013">
    <property type="entry name" value="PHP_dom"/>
</dbReference>
<dbReference type="UniPathway" id="UPA00031">
    <property type="reaction ID" value="UER00013"/>
</dbReference>
<evidence type="ECO:0000256" key="4">
    <source>
        <dbReference type="ARBA" id="ARBA00022605"/>
    </source>
</evidence>
<dbReference type="EC" id="3.1.3.15" evidence="3 8"/>
<accession>A0A7D3XFK9</accession>
<dbReference type="PANTHER" id="PTHR21039:SF0">
    <property type="entry name" value="HISTIDINOL-PHOSPHATASE"/>
    <property type="match status" value="1"/>
</dbReference>
<keyword evidence="5 8" id="KW-0378">Hydrolase</keyword>
<feature type="domain" description="PHP" evidence="9">
    <location>
        <begin position="4"/>
        <end position="187"/>
    </location>
</feature>
<evidence type="ECO:0000313" key="10">
    <source>
        <dbReference type="EMBL" id="QKG81132.1"/>
    </source>
</evidence>
<comment type="similarity">
    <text evidence="2 8">Belongs to the PHP hydrolase family. HisK subfamily.</text>
</comment>
<evidence type="ECO:0000256" key="5">
    <source>
        <dbReference type="ARBA" id="ARBA00022801"/>
    </source>
</evidence>
<dbReference type="InterPro" id="IPR016195">
    <property type="entry name" value="Pol/histidinol_Pase-like"/>
</dbReference>
<dbReference type="PANTHER" id="PTHR21039">
    <property type="entry name" value="HISTIDINOL PHOSPHATASE-RELATED"/>
    <property type="match status" value="1"/>
</dbReference>
<dbReference type="GO" id="GO:0005737">
    <property type="term" value="C:cytoplasm"/>
    <property type="evidence" value="ECO:0007669"/>
    <property type="project" value="TreeGrafter"/>
</dbReference>
<dbReference type="GO" id="GO:0000105">
    <property type="term" value="P:L-histidine biosynthetic process"/>
    <property type="evidence" value="ECO:0007669"/>
    <property type="project" value="UniProtKB-UniRule"/>
</dbReference>
<evidence type="ECO:0000256" key="2">
    <source>
        <dbReference type="ARBA" id="ARBA00009152"/>
    </source>
</evidence>
<organism evidence="10 11">
    <name type="scientific">Tenuifilum thalassicum</name>
    <dbReference type="NCBI Taxonomy" id="2590900"/>
    <lineage>
        <taxon>Bacteria</taxon>
        <taxon>Pseudomonadati</taxon>
        <taxon>Bacteroidota</taxon>
        <taxon>Bacteroidia</taxon>
        <taxon>Bacteroidales</taxon>
        <taxon>Tenuifilaceae</taxon>
        <taxon>Tenuifilum</taxon>
    </lineage>
</organism>
<dbReference type="SUPFAM" id="SSF89550">
    <property type="entry name" value="PHP domain-like"/>
    <property type="match status" value="1"/>
</dbReference>
<evidence type="ECO:0000256" key="7">
    <source>
        <dbReference type="ARBA" id="ARBA00049158"/>
    </source>
</evidence>
<name>A0A7D3XFK9_9BACT</name>
<proteinExistence type="inferred from homology"/>
<comment type="pathway">
    <text evidence="1 8">Amino-acid biosynthesis; L-histidine biosynthesis; L-histidine from 5-phospho-alpha-D-ribose 1-diphosphate: step 8/9.</text>
</comment>
<dbReference type="EMBL" id="CP041345">
    <property type="protein sequence ID" value="QKG81132.1"/>
    <property type="molecule type" value="Genomic_DNA"/>
</dbReference>
<evidence type="ECO:0000256" key="8">
    <source>
        <dbReference type="RuleBase" id="RU366003"/>
    </source>
</evidence>
<protein>
    <recommendedName>
        <fullName evidence="3 8">Histidinol-phosphatase</fullName>
        <shortName evidence="8">HolPase</shortName>
        <ecNumber evidence="3 8">3.1.3.15</ecNumber>
    </recommendedName>
</protein>
<dbReference type="NCBIfam" id="NF005596">
    <property type="entry name" value="PRK07328.1"/>
    <property type="match status" value="1"/>
</dbReference>
<gene>
    <name evidence="10" type="ORF">FHG85_12930</name>
</gene>
<dbReference type="Pfam" id="PF02811">
    <property type="entry name" value="PHP"/>
    <property type="match status" value="1"/>
</dbReference>
<dbReference type="Gene3D" id="3.20.20.140">
    <property type="entry name" value="Metal-dependent hydrolases"/>
    <property type="match status" value="1"/>
</dbReference>
<dbReference type="RefSeq" id="WP_173076590.1">
    <property type="nucleotide sequence ID" value="NZ_CP041345.1"/>
</dbReference>
<dbReference type="GO" id="GO:0004401">
    <property type="term" value="F:histidinol-phosphatase activity"/>
    <property type="evidence" value="ECO:0007669"/>
    <property type="project" value="UniProtKB-UniRule"/>
</dbReference>
<sequence>MFPDYHIHTNFSDGHHTHDEMVYSAKVSGLSEIGFSDHISLKPVGWAMDLQKLPALVELISHLQRKTSSIAIRFGAEVDYIPDKVLETQQLINSLPLDYVIGSVHFIGDWNFDTDYSGYAGIDIDDFYRNYFRLIGEAAQTRMFDIIGHADLAKKFAVYPSFKLKTIYEQTAKIFSESDVVVELNTSGKDKPCSEYYPSVDFLEVLHHYKVPVTLGSDAHVEQNIGKYFDEAASLLKSIGYKEIVTFNRRKRNRIKL</sequence>
<dbReference type="Proteomes" id="UP000500961">
    <property type="component" value="Chromosome"/>
</dbReference>
<keyword evidence="6 8" id="KW-0368">Histidine biosynthesis</keyword>
<keyword evidence="4 8" id="KW-0028">Amino-acid biosynthesis</keyword>
<comment type="catalytic activity">
    <reaction evidence="7 8">
        <text>L-histidinol phosphate + H2O = L-histidinol + phosphate</text>
        <dbReference type="Rhea" id="RHEA:14465"/>
        <dbReference type="ChEBI" id="CHEBI:15377"/>
        <dbReference type="ChEBI" id="CHEBI:43474"/>
        <dbReference type="ChEBI" id="CHEBI:57699"/>
        <dbReference type="ChEBI" id="CHEBI:57980"/>
        <dbReference type="EC" id="3.1.3.15"/>
    </reaction>
</comment>
<dbReference type="NCBIfam" id="TIGR01856">
    <property type="entry name" value="hisJ_fam"/>
    <property type="match status" value="1"/>
</dbReference>
<dbReference type="KEGG" id="ttz:FHG85_12930"/>
<keyword evidence="11" id="KW-1185">Reference proteome</keyword>
<reference evidence="10 11" key="1">
    <citation type="submission" date="2019-07" db="EMBL/GenBank/DDBJ databases">
        <title>Thalassofilum flectens gen. nov., sp. nov., a novel moderate thermophilic anaerobe from a shallow sea hot spring in Kunashir Island (Russia), representing a new family in the order Bacteroidales, and proposal of Thalassofilacea fam. nov.</title>
        <authorList>
            <person name="Kochetkova T.V."/>
            <person name="Podosokorskaya O.A."/>
            <person name="Novikov A."/>
            <person name="Elcheninov A.G."/>
            <person name="Toshchakov S.V."/>
            <person name="Kublanov I.V."/>
        </authorList>
    </citation>
    <scope>NUCLEOTIDE SEQUENCE [LARGE SCALE GENOMIC DNA]</scope>
    <source>
        <strain evidence="10 11">38-H</strain>
    </source>
</reference>
<dbReference type="CDD" id="cd12110">
    <property type="entry name" value="PHP_HisPPase_Hisj_like"/>
    <property type="match status" value="1"/>
</dbReference>
<dbReference type="AlphaFoldDB" id="A0A7D3XFK9"/>